<comment type="caution">
    <text evidence="1">The sequence shown here is derived from an EMBL/GenBank/DDBJ whole genome shotgun (WGS) entry which is preliminary data.</text>
</comment>
<dbReference type="Proteomes" id="UP000516437">
    <property type="component" value="Chromosome 6"/>
</dbReference>
<dbReference type="AlphaFoldDB" id="A0A6A1V9T9"/>
<gene>
    <name evidence="1" type="ORF">CJ030_MR6G017552</name>
</gene>
<accession>A0A6A1V9T9</accession>
<evidence type="ECO:0000313" key="1">
    <source>
        <dbReference type="EMBL" id="KAB1209642.1"/>
    </source>
</evidence>
<sequence length="195" mass="22181">MLRSFIDVADIDALVWTVTVRGVTFQLSPDILAAFMGMQRSIGAYPAVEMENKPVVEDIFHTFTGQDVVIVGPFIRQKYMLPFFCASTWDPCHLYGDLYDGIAVIPQYHSEHLACDVMEFLLGWPWIALRKVSPRLGHRLTDQLGGPMVVELKEIIQTIMEATHTLCMDLHTHLTTLKNNFALTKRDLREELNGM</sequence>
<organism evidence="1 2">
    <name type="scientific">Morella rubra</name>
    <name type="common">Chinese bayberry</name>
    <dbReference type="NCBI Taxonomy" id="262757"/>
    <lineage>
        <taxon>Eukaryota</taxon>
        <taxon>Viridiplantae</taxon>
        <taxon>Streptophyta</taxon>
        <taxon>Embryophyta</taxon>
        <taxon>Tracheophyta</taxon>
        <taxon>Spermatophyta</taxon>
        <taxon>Magnoliopsida</taxon>
        <taxon>eudicotyledons</taxon>
        <taxon>Gunneridae</taxon>
        <taxon>Pentapetalae</taxon>
        <taxon>rosids</taxon>
        <taxon>fabids</taxon>
        <taxon>Fagales</taxon>
        <taxon>Myricaceae</taxon>
        <taxon>Morella</taxon>
    </lineage>
</organism>
<keyword evidence="2" id="KW-1185">Reference proteome</keyword>
<reference evidence="1 2" key="1">
    <citation type="journal article" date="2019" name="Plant Biotechnol. J.">
        <title>The red bayberry genome and genetic basis of sex determination.</title>
        <authorList>
            <person name="Jia H.M."/>
            <person name="Jia H.J."/>
            <person name="Cai Q.L."/>
            <person name="Wang Y."/>
            <person name="Zhao H.B."/>
            <person name="Yang W.F."/>
            <person name="Wang G.Y."/>
            <person name="Li Y.H."/>
            <person name="Zhan D.L."/>
            <person name="Shen Y.T."/>
            <person name="Niu Q.F."/>
            <person name="Chang L."/>
            <person name="Qiu J."/>
            <person name="Zhao L."/>
            <person name="Xie H.B."/>
            <person name="Fu W.Y."/>
            <person name="Jin J."/>
            <person name="Li X.W."/>
            <person name="Jiao Y."/>
            <person name="Zhou C.C."/>
            <person name="Tu T."/>
            <person name="Chai C.Y."/>
            <person name="Gao J.L."/>
            <person name="Fan L.J."/>
            <person name="van de Weg E."/>
            <person name="Wang J.Y."/>
            <person name="Gao Z.S."/>
        </authorList>
    </citation>
    <scope>NUCLEOTIDE SEQUENCE [LARGE SCALE GENOMIC DNA]</scope>
    <source>
        <tissue evidence="1">Leaves</tissue>
    </source>
</reference>
<proteinExistence type="predicted"/>
<dbReference type="EMBL" id="RXIC02000024">
    <property type="protein sequence ID" value="KAB1209642.1"/>
    <property type="molecule type" value="Genomic_DNA"/>
</dbReference>
<protein>
    <submittedName>
        <fullName evidence="1">Uncharacterized protein</fullName>
    </submittedName>
</protein>
<evidence type="ECO:0000313" key="2">
    <source>
        <dbReference type="Proteomes" id="UP000516437"/>
    </source>
</evidence>
<name>A0A6A1V9T9_9ROSI</name>